<dbReference type="Pfam" id="PF03793">
    <property type="entry name" value="PASTA"/>
    <property type="match status" value="2"/>
</dbReference>
<name>A0A6J6IQ98_9ZZZZ</name>
<accession>A0A6J6IQ98</accession>
<evidence type="ECO:0000259" key="1">
    <source>
        <dbReference type="PROSITE" id="PS51178"/>
    </source>
</evidence>
<dbReference type="SMART" id="SM00740">
    <property type="entry name" value="PASTA"/>
    <property type="match status" value="2"/>
</dbReference>
<proteinExistence type="predicted"/>
<dbReference type="Gene3D" id="3.30.10.20">
    <property type="match status" value="2"/>
</dbReference>
<dbReference type="AlphaFoldDB" id="A0A6J6IQ98"/>
<dbReference type="PROSITE" id="PS51178">
    <property type="entry name" value="PASTA"/>
    <property type="match status" value="1"/>
</dbReference>
<dbReference type="EMBL" id="CAEZVD010000121">
    <property type="protein sequence ID" value="CAB4626656.1"/>
    <property type="molecule type" value="Genomic_DNA"/>
</dbReference>
<gene>
    <name evidence="2" type="ORF">UFOPK1909_00925</name>
</gene>
<reference evidence="2" key="1">
    <citation type="submission" date="2020-05" db="EMBL/GenBank/DDBJ databases">
        <authorList>
            <person name="Chiriac C."/>
            <person name="Salcher M."/>
            <person name="Ghai R."/>
            <person name="Kavagutti S V."/>
        </authorList>
    </citation>
    <scope>NUCLEOTIDE SEQUENCE</scope>
</reference>
<dbReference type="InterPro" id="IPR005543">
    <property type="entry name" value="PASTA_dom"/>
</dbReference>
<sequence>MITVYVSSGASQVKVPSLVGLTEAEAAGVLATLKLTLGTITQGNSGSVAAGKVIETLPGLNMQVAEGSAVNLVISNGKVMVPDVRNLSISDARLAMSAPDVALPVSITTREECTGAAGTIVVDQSIAPGLAPQKSAIILYVGCEG</sequence>
<protein>
    <submittedName>
        <fullName evidence="2">Unannotated protein</fullName>
    </submittedName>
</protein>
<organism evidence="2">
    <name type="scientific">freshwater metagenome</name>
    <dbReference type="NCBI Taxonomy" id="449393"/>
    <lineage>
        <taxon>unclassified sequences</taxon>
        <taxon>metagenomes</taxon>
        <taxon>ecological metagenomes</taxon>
    </lineage>
</organism>
<evidence type="ECO:0000313" key="2">
    <source>
        <dbReference type="EMBL" id="CAB4626656.1"/>
    </source>
</evidence>
<dbReference type="CDD" id="cd06577">
    <property type="entry name" value="PASTA_pknB"/>
    <property type="match status" value="1"/>
</dbReference>
<feature type="domain" description="PASTA" evidence="1">
    <location>
        <begin position="9"/>
        <end position="76"/>
    </location>
</feature>